<feature type="compositionally biased region" description="Basic and acidic residues" evidence="1">
    <location>
        <begin position="13"/>
        <end position="31"/>
    </location>
</feature>
<dbReference type="Proteomes" id="UP001279734">
    <property type="component" value="Unassembled WGS sequence"/>
</dbReference>
<sequence>MSKSDNAPEPGADGEKADRRSDGGKADRRWDGAQAGPRNLCPRGGIRLRREHLISQLNTTREVDNAPEPGADGEKADRRSDGGKADRRWDGAQAGPRNLCSRGGGIRLRREHLIPQLNTTREVVKSPVDTSPRNGARRYCFIL</sequence>
<accession>A0AAD3P783</accession>
<feature type="region of interest" description="Disordered" evidence="1">
    <location>
        <begin position="1"/>
        <end position="103"/>
    </location>
</feature>
<dbReference type="AlphaFoldDB" id="A0AAD3P783"/>
<feature type="compositionally biased region" description="Basic and acidic residues" evidence="1">
    <location>
        <begin position="72"/>
        <end position="90"/>
    </location>
</feature>
<comment type="caution">
    <text evidence="2">The sequence shown here is derived from an EMBL/GenBank/DDBJ whole genome shotgun (WGS) entry which is preliminary data.</text>
</comment>
<name>A0AAD3P783_NEPGR</name>
<organism evidence="2 3">
    <name type="scientific">Nepenthes gracilis</name>
    <name type="common">Slender pitcher plant</name>
    <dbReference type="NCBI Taxonomy" id="150966"/>
    <lineage>
        <taxon>Eukaryota</taxon>
        <taxon>Viridiplantae</taxon>
        <taxon>Streptophyta</taxon>
        <taxon>Embryophyta</taxon>
        <taxon>Tracheophyta</taxon>
        <taxon>Spermatophyta</taxon>
        <taxon>Magnoliopsida</taxon>
        <taxon>eudicotyledons</taxon>
        <taxon>Gunneridae</taxon>
        <taxon>Pentapetalae</taxon>
        <taxon>Caryophyllales</taxon>
        <taxon>Nepenthaceae</taxon>
        <taxon>Nepenthes</taxon>
    </lineage>
</organism>
<dbReference type="EMBL" id="BSYO01000001">
    <property type="protein sequence ID" value="GMG99647.1"/>
    <property type="molecule type" value="Genomic_DNA"/>
</dbReference>
<evidence type="ECO:0000313" key="2">
    <source>
        <dbReference type="EMBL" id="GMG99647.1"/>
    </source>
</evidence>
<keyword evidence="3" id="KW-1185">Reference proteome</keyword>
<proteinExistence type="predicted"/>
<protein>
    <submittedName>
        <fullName evidence="2">Uncharacterized protein</fullName>
    </submittedName>
</protein>
<evidence type="ECO:0000313" key="3">
    <source>
        <dbReference type="Proteomes" id="UP001279734"/>
    </source>
</evidence>
<evidence type="ECO:0000256" key="1">
    <source>
        <dbReference type="SAM" id="MobiDB-lite"/>
    </source>
</evidence>
<gene>
    <name evidence="2" type="ORF">Nepgr_001487</name>
</gene>
<reference evidence="2" key="1">
    <citation type="submission" date="2023-05" db="EMBL/GenBank/DDBJ databases">
        <title>Nepenthes gracilis genome sequencing.</title>
        <authorList>
            <person name="Fukushima K."/>
        </authorList>
    </citation>
    <scope>NUCLEOTIDE SEQUENCE</scope>
    <source>
        <strain evidence="2">SING2019-196</strain>
    </source>
</reference>